<dbReference type="VEuPathDB" id="FungiDB:Z520_08646"/>
<dbReference type="PANTHER" id="PTHR47660:SF2">
    <property type="entry name" value="TRANSCRIPTION FACTOR WITH C2H2 AND ZN(2)-CYS(6) DNA BINDING DOMAIN (EUROFUNG)"/>
    <property type="match status" value="1"/>
</dbReference>
<keyword evidence="3" id="KW-0805">Transcription regulation</keyword>
<dbReference type="GO" id="GO:0008270">
    <property type="term" value="F:zinc ion binding"/>
    <property type="evidence" value="ECO:0007669"/>
    <property type="project" value="InterPro"/>
</dbReference>
<sequence length="807" mass="91471">MRAPDRRLNVTDESLVVSASLGEDPVHWIDHIHSRDDVPYQIMSLLAQITTPPERFMRRSKPLTRGQKIYLGRLWNLPTKAWSGQMDKIDSVEKSKQSDDSACDRVPLDEESVRAAQQQPTDAMINAANTQHLNAFGLSGGALWNDFSALECHNPFDYENLTQLFWFPEVFISDDVILGQGTTQSSVNGAHGPNGGVNTVDPYADWVHSHPLKKGPTVEVIRICDFLHDSKSWAQINALEGRFGLKQTLGPVVADGLRDTVSSRIHVMVSKALDQDLVRKIPHLFPPLQTVQAIFAEYHRNLALLYPMVHPSTFFESTWGEDEAYSDIGLFFSTLMSLGCLTIPVQEARSFAIQLAFLIRNMINETMTRDEHQINDIWTMSTALLVTVFSAWCGNKRHAELAEAFRGTFSTAFLRRGYFRSVAAVDPQSDESNFSSWGAWINRERKTRMGYVWYIVEQEIGLFHCLSPTIHFSDMRSPIPSADELFFAETEDEWSAFVQKYRQLGGPGNHSRLHPPSLAAFYCMFLRHDFLELHCHVTALQLRLLLCAIQTQVTQFVQSNRFVSTEHSYADEPHFESSSFASLRQEELQTMLIKWYILRQRVLGGAGETEMTLACKLIYHLVWLELLICFSDIQLLAGREGPAGARLLIPQFQRWVRSPSSLKALAHVGQVLKILQCPDYNVLRPLWWPIALFRVSLIMWAYSIGCKLQPGRTQQAYDLDLGAAPRIPLNDPEQDFGPHGRGLRQGEGVPCVFDTTGLLIPVTETYDALKVCLDLLEEGRLQSTPICEDVYRFLQAIRQYDFLGTKS</sequence>
<keyword evidence="8" id="KW-1185">Reference proteome</keyword>
<feature type="domain" description="Xylanolytic transcriptional activator regulatory" evidence="6">
    <location>
        <begin position="301"/>
        <end position="499"/>
    </location>
</feature>
<evidence type="ECO:0000256" key="3">
    <source>
        <dbReference type="ARBA" id="ARBA00023015"/>
    </source>
</evidence>
<evidence type="ECO:0000256" key="2">
    <source>
        <dbReference type="ARBA" id="ARBA00022833"/>
    </source>
</evidence>
<name>A0A0D2IEL9_9EURO</name>
<dbReference type="Proteomes" id="UP000053411">
    <property type="component" value="Unassembled WGS sequence"/>
</dbReference>
<dbReference type="CDD" id="cd12148">
    <property type="entry name" value="fungal_TF_MHR"/>
    <property type="match status" value="1"/>
</dbReference>
<evidence type="ECO:0000256" key="4">
    <source>
        <dbReference type="ARBA" id="ARBA00023163"/>
    </source>
</evidence>
<keyword evidence="5" id="KW-0539">Nucleus</keyword>
<reference evidence="7 8" key="1">
    <citation type="submission" date="2015-01" db="EMBL/GenBank/DDBJ databases">
        <title>The Genome Sequence of Fonsecaea multimorphosa CBS 102226.</title>
        <authorList>
            <consortium name="The Broad Institute Genomics Platform"/>
            <person name="Cuomo C."/>
            <person name="de Hoog S."/>
            <person name="Gorbushina A."/>
            <person name="Stielow B."/>
            <person name="Teixiera M."/>
            <person name="Abouelleil A."/>
            <person name="Chapman S.B."/>
            <person name="Priest M."/>
            <person name="Young S.K."/>
            <person name="Wortman J."/>
            <person name="Nusbaum C."/>
            <person name="Birren B."/>
        </authorList>
    </citation>
    <scope>NUCLEOTIDE SEQUENCE [LARGE SCALE GENOMIC DNA]</scope>
    <source>
        <strain evidence="7 8">CBS 102226</strain>
    </source>
</reference>
<keyword evidence="2" id="KW-0862">Zinc</keyword>
<dbReference type="AlphaFoldDB" id="A0A0D2IEL9"/>
<dbReference type="PANTHER" id="PTHR47660">
    <property type="entry name" value="TRANSCRIPTION FACTOR WITH C2H2 AND ZN(2)-CYS(6) DNA BINDING DOMAIN (EUROFUNG)-RELATED-RELATED"/>
    <property type="match status" value="1"/>
</dbReference>
<evidence type="ECO:0000256" key="1">
    <source>
        <dbReference type="ARBA" id="ARBA00022723"/>
    </source>
</evidence>
<dbReference type="InterPro" id="IPR007219">
    <property type="entry name" value="XnlR_reg_dom"/>
</dbReference>
<protein>
    <recommendedName>
        <fullName evidence="6">Xylanolytic transcriptional activator regulatory domain-containing protein</fullName>
    </recommendedName>
</protein>
<organism evidence="7 8">
    <name type="scientific">Fonsecaea multimorphosa CBS 102226</name>
    <dbReference type="NCBI Taxonomy" id="1442371"/>
    <lineage>
        <taxon>Eukaryota</taxon>
        <taxon>Fungi</taxon>
        <taxon>Dikarya</taxon>
        <taxon>Ascomycota</taxon>
        <taxon>Pezizomycotina</taxon>
        <taxon>Eurotiomycetes</taxon>
        <taxon>Chaetothyriomycetidae</taxon>
        <taxon>Chaetothyriales</taxon>
        <taxon>Herpotrichiellaceae</taxon>
        <taxon>Fonsecaea</taxon>
    </lineage>
</organism>
<keyword evidence="1" id="KW-0479">Metal-binding</keyword>
<keyword evidence="4" id="KW-0804">Transcription</keyword>
<dbReference type="EMBL" id="KN848081">
    <property type="protein sequence ID" value="KIX95526.1"/>
    <property type="molecule type" value="Genomic_DNA"/>
</dbReference>
<evidence type="ECO:0000313" key="7">
    <source>
        <dbReference type="EMBL" id="KIX95526.1"/>
    </source>
</evidence>
<dbReference type="STRING" id="1442371.A0A0D2IEL9"/>
<evidence type="ECO:0000313" key="8">
    <source>
        <dbReference type="Proteomes" id="UP000053411"/>
    </source>
</evidence>
<evidence type="ECO:0000259" key="6">
    <source>
        <dbReference type="Pfam" id="PF04082"/>
    </source>
</evidence>
<dbReference type="GeneID" id="27714392"/>
<gene>
    <name evidence="7" type="ORF">Z520_08646</name>
</gene>
<dbReference type="GO" id="GO:0006351">
    <property type="term" value="P:DNA-templated transcription"/>
    <property type="evidence" value="ECO:0007669"/>
    <property type="project" value="InterPro"/>
</dbReference>
<dbReference type="GO" id="GO:0003677">
    <property type="term" value="F:DNA binding"/>
    <property type="evidence" value="ECO:0007669"/>
    <property type="project" value="InterPro"/>
</dbReference>
<dbReference type="OrthoDB" id="40579at2759"/>
<evidence type="ECO:0000256" key="5">
    <source>
        <dbReference type="ARBA" id="ARBA00023242"/>
    </source>
</evidence>
<proteinExistence type="predicted"/>
<dbReference type="RefSeq" id="XP_016629649.1">
    <property type="nucleotide sequence ID" value="XM_016779142.1"/>
</dbReference>
<dbReference type="Pfam" id="PF04082">
    <property type="entry name" value="Fungal_trans"/>
    <property type="match status" value="1"/>
</dbReference>
<accession>A0A0D2IEL9</accession>